<dbReference type="EC" id="1.1.1.274" evidence="5"/>
<dbReference type="PANTHER" id="PTHR43827:SF3">
    <property type="entry name" value="NADP-DEPENDENT OXIDOREDUCTASE DOMAIN-CONTAINING PROTEIN"/>
    <property type="match status" value="1"/>
</dbReference>
<dbReference type="GO" id="GO:1990002">
    <property type="term" value="F:methylglyoxal reductase (NADPH) (acetol producing) activity"/>
    <property type="evidence" value="ECO:0007669"/>
    <property type="project" value="TreeGrafter"/>
</dbReference>
<dbReference type="EMBL" id="NIBS01000004">
    <property type="protein sequence ID" value="PHM28741.1"/>
    <property type="molecule type" value="Genomic_DNA"/>
</dbReference>
<evidence type="ECO:0000256" key="3">
    <source>
        <dbReference type="ARBA" id="ARBA00023002"/>
    </source>
</evidence>
<dbReference type="Gene3D" id="3.20.20.100">
    <property type="entry name" value="NADP-dependent oxidoreductase domain"/>
    <property type="match status" value="1"/>
</dbReference>
<comment type="similarity">
    <text evidence="1">Belongs to the aldo/keto reductase family.</text>
</comment>
<dbReference type="Proteomes" id="UP000225833">
    <property type="component" value="Unassembled WGS sequence"/>
</dbReference>
<feature type="domain" description="NADP-dependent oxidoreductase" evidence="4">
    <location>
        <begin position="26"/>
        <end position="87"/>
    </location>
</feature>
<dbReference type="GO" id="GO:0051596">
    <property type="term" value="P:methylglyoxal catabolic process"/>
    <property type="evidence" value="ECO:0007669"/>
    <property type="project" value="TreeGrafter"/>
</dbReference>
<dbReference type="InterPro" id="IPR036812">
    <property type="entry name" value="NAD(P)_OxRdtase_dom_sf"/>
</dbReference>
<reference evidence="5 6" key="1">
    <citation type="journal article" date="2017" name="Nat. Microbiol.">
        <title>Natural product diversity associated with the nematode symbionts Photorhabdus and Xenorhabdus.</title>
        <authorList>
            <person name="Tobias N.J."/>
            <person name="Wolff H."/>
            <person name="Djahanschiri B."/>
            <person name="Grundmann F."/>
            <person name="Kronenwerth M."/>
            <person name="Shi Y.M."/>
            <person name="Simonyi S."/>
            <person name="Grun P."/>
            <person name="Shapiro-Ilan D."/>
            <person name="Pidot S.J."/>
            <person name="Stinear T.P."/>
            <person name="Ebersberger I."/>
            <person name="Bode H.B."/>
        </authorList>
    </citation>
    <scope>NUCLEOTIDE SEQUENCE [LARGE SCALE GENOMIC DNA]</scope>
    <source>
        <strain evidence="5 6">DSM 16342</strain>
    </source>
</reference>
<protein>
    <submittedName>
        <fullName evidence="5">2,5-didehydrogluconate reductase B</fullName>
        <ecNumber evidence="5">1.1.1.274</ecNumber>
    </submittedName>
</protein>
<evidence type="ECO:0000256" key="1">
    <source>
        <dbReference type="ARBA" id="ARBA00007905"/>
    </source>
</evidence>
<keyword evidence="3 5" id="KW-0560">Oxidoreductase</keyword>
<dbReference type="InterPro" id="IPR023210">
    <property type="entry name" value="NADP_OxRdtase_dom"/>
</dbReference>
<proteinExistence type="inferred from homology"/>
<comment type="caution">
    <text evidence="5">The sequence shown here is derived from an EMBL/GenBank/DDBJ whole genome shotgun (WGS) entry which is preliminary data.</text>
</comment>
<evidence type="ECO:0000259" key="4">
    <source>
        <dbReference type="Pfam" id="PF00248"/>
    </source>
</evidence>
<dbReference type="PANTHER" id="PTHR43827">
    <property type="entry name" value="2,5-DIKETO-D-GLUCONIC ACID REDUCTASE"/>
    <property type="match status" value="1"/>
</dbReference>
<dbReference type="SUPFAM" id="SSF51430">
    <property type="entry name" value="NAD(P)-linked oxidoreductase"/>
    <property type="match status" value="1"/>
</dbReference>
<dbReference type="InterPro" id="IPR020471">
    <property type="entry name" value="AKR"/>
</dbReference>
<accession>A0A2D0J3F8</accession>
<dbReference type="AlphaFoldDB" id="A0A2D0J3F8"/>
<gene>
    <name evidence="5" type="primary">dkgB</name>
    <name evidence="5" type="ORF">Xbud_01338</name>
</gene>
<evidence type="ECO:0000256" key="2">
    <source>
        <dbReference type="ARBA" id="ARBA00022857"/>
    </source>
</evidence>
<keyword evidence="2" id="KW-0521">NADP</keyword>
<dbReference type="Pfam" id="PF00248">
    <property type="entry name" value="Aldo_ket_red"/>
    <property type="match status" value="1"/>
</dbReference>
<sequence length="112" mass="12382">MTDWAKDHGIHITSYMTLAYGKALQDKVIGRIATKHQATPAQVILSWAMALGYSVIPSSTKRENLQSNLKATELKFDADDMTAIAALGRNERIVSPAFGSCFEIHVFNEVTR</sequence>
<evidence type="ECO:0000313" key="5">
    <source>
        <dbReference type="EMBL" id="PHM28741.1"/>
    </source>
</evidence>
<organism evidence="5 6">
    <name type="scientific">Xenorhabdus budapestensis</name>
    <dbReference type="NCBI Taxonomy" id="290110"/>
    <lineage>
        <taxon>Bacteria</taxon>
        <taxon>Pseudomonadati</taxon>
        <taxon>Pseudomonadota</taxon>
        <taxon>Gammaproteobacteria</taxon>
        <taxon>Enterobacterales</taxon>
        <taxon>Morganellaceae</taxon>
        <taxon>Xenorhabdus</taxon>
    </lineage>
</organism>
<evidence type="ECO:0000313" key="6">
    <source>
        <dbReference type="Proteomes" id="UP000225833"/>
    </source>
</evidence>
<name>A0A2D0J3F8_XENBU</name>
<dbReference type="GO" id="GO:0050580">
    <property type="term" value="F:2,5-didehydrogluconate reductase activity"/>
    <property type="evidence" value="ECO:0007669"/>
    <property type="project" value="UniProtKB-EC"/>
</dbReference>